<dbReference type="EMBL" id="CP003364">
    <property type="protein sequence ID" value="AGA25136.1"/>
    <property type="molecule type" value="Genomic_DNA"/>
</dbReference>
<name>L0D910_SINAD</name>
<dbReference type="eggNOG" id="COG0613">
    <property type="taxonomic scope" value="Bacteria"/>
</dbReference>
<proteinExistence type="predicted"/>
<dbReference type="RefSeq" id="WP_015244316.1">
    <property type="nucleotide sequence ID" value="NC_019892.1"/>
</dbReference>
<dbReference type="KEGG" id="saci:Sinac_0726"/>
<dbReference type="SUPFAM" id="SSF89550">
    <property type="entry name" value="PHP domain-like"/>
    <property type="match status" value="1"/>
</dbReference>
<protein>
    <submittedName>
        <fullName evidence="1">PHP domain-containing protein</fullName>
    </submittedName>
</protein>
<dbReference type="HOGENOM" id="CLU_591720_0_0_0"/>
<sequence length="462" mass="51505">MIGFITLSRRRPIGLVLLGLIAAKTVIASEGEAPKPKYSPVERMAPARLKAAHEDVVRIQASRRPPSPIAGLNDYRSILHAHAEDSAHTGGTRLEMLSEAKQAGVQAILLTDHHRPPKDFITDSWRGIREGVLFIPGSESRGFLIYPTRSIMGRMSDPAPAFIEAVRDNDGLIFLSHIEERPDHPMTNLDGLEIYNRHADLKKDKECLPTFTLKLTDPESLAELEESLRLFPDEILAAQQTYPANYLAKWDAETKARRLTGVAANDCHHYMVLLVTMVDADHVRIGTNVDAEKDQRTIAATLRPGIRAMTKGHQPGDVLARIDLDPYSRSFRNVSTHILAPELTEPAIRHALRAGHAYVSHDWICDPTGFRFEAIAGPDGSAHALMGDEVKLSPNLRLVANFPVSCRIRLLRDGRVIEDRQGDSLDVAIQEPGVYRVEGWHTLDGEERPWIYANPLYVREAK</sequence>
<accession>L0D910</accession>
<keyword evidence="2" id="KW-1185">Reference proteome</keyword>
<gene>
    <name evidence="1" type="ordered locus">Sinac_0726</name>
</gene>
<evidence type="ECO:0000313" key="2">
    <source>
        <dbReference type="Proteomes" id="UP000010798"/>
    </source>
</evidence>
<dbReference type="Proteomes" id="UP000010798">
    <property type="component" value="Chromosome"/>
</dbReference>
<organism evidence="1 2">
    <name type="scientific">Singulisphaera acidiphila (strain ATCC BAA-1392 / DSM 18658 / VKM B-2454 / MOB10)</name>
    <dbReference type="NCBI Taxonomy" id="886293"/>
    <lineage>
        <taxon>Bacteria</taxon>
        <taxon>Pseudomonadati</taxon>
        <taxon>Planctomycetota</taxon>
        <taxon>Planctomycetia</taxon>
        <taxon>Isosphaerales</taxon>
        <taxon>Isosphaeraceae</taxon>
        <taxon>Singulisphaera</taxon>
    </lineage>
</organism>
<dbReference type="Gene3D" id="3.20.20.140">
    <property type="entry name" value="Metal-dependent hydrolases"/>
    <property type="match status" value="1"/>
</dbReference>
<dbReference type="OrthoDB" id="9801679at2"/>
<dbReference type="InterPro" id="IPR016195">
    <property type="entry name" value="Pol/histidinol_Pase-like"/>
</dbReference>
<dbReference type="STRING" id="886293.Sinac_0726"/>
<evidence type="ECO:0000313" key="1">
    <source>
        <dbReference type="EMBL" id="AGA25136.1"/>
    </source>
</evidence>
<reference evidence="1 2" key="1">
    <citation type="submission" date="2012-02" db="EMBL/GenBank/DDBJ databases">
        <title>Complete sequence of chromosome of Singulisphaera acidiphila DSM 18658.</title>
        <authorList>
            <consortium name="US DOE Joint Genome Institute (JGI-PGF)"/>
            <person name="Lucas S."/>
            <person name="Copeland A."/>
            <person name="Lapidus A."/>
            <person name="Glavina del Rio T."/>
            <person name="Dalin E."/>
            <person name="Tice H."/>
            <person name="Bruce D."/>
            <person name="Goodwin L."/>
            <person name="Pitluck S."/>
            <person name="Peters L."/>
            <person name="Ovchinnikova G."/>
            <person name="Chertkov O."/>
            <person name="Kyrpides N."/>
            <person name="Mavromatis K."/>
            <person name="Ivanova N."/>
            <person name="Brettin T."/>
            <person name="Detter J.C."/>
            <person name="Han C."/>
            <person name="Larimer F."/>
            <person name="Land M."/>
            <person name="Hauser L."/>
            <person name="Markowitz V."/>
            <person name="Cheng J.-F."/>
            <person name="Hugenholtz P."/>
            <person name="Woyke T."/>
            <person name="Wu D."/>
            <person name="Tindall B."/>
            <person name="Pomrenke H."/>
            <person name="Brambilla E."/>
            <person name="Klenk H.-P."/>
            <person name="Eisen J.A."/>
        </authorList>
    </citation>
    <scope>NUCLEOTIDE SEQUENCE [LARGE SCALE GENOMIC DNA]</scope>
    <source>
        <strain evidence="2">ATCC BAA-1392 / DSM 18658 / VKM B-2454 / MOB10</strain>
    </source>
</reference>
<dbReference type="AlphaFoldDB" id="L0D910"/>